<keyword evidence="1" id="KW-1133">Transmembrane helix</keyword>
<accession>A0A3P7TP52</accession>
<evidence type="ECO:0000313" key="2">
    <source>
        <dbReference type="EMBL" id="VDO23386.1"/>
    </source>
</evidence>
<feature type="transmembrane region" description="Helical" evidence="1">
    <location>
        <begin position="42"/>
        <end position="63"/>
    </location>
</feature>
<evidence type="ECO:0000313" key="3">
    <source>
        <dbReference type="Proteomes" id="UP000050761"/>
    </source>
</evidence>
<reference evidence="4" key="2">
    <citation type="submission" date="2019-09" db="UniProtKB">
        <authorList>
            <consortium name="WormBaseParasite"/>
        </authorList>
    </citation>
    <scope>IDENTIFICATION</scope>
</reference>
<dbReference type="WBParaSite" id="HPBE_0000215201-mRNA-1">
    <property type="protein sequence ID" value="HPBE_0000215201-mRNA-1"/>
    <property type="gene ID" value="HPBE_0000215201"/>
</dbReference>
<organism evidence="3 4">
    <name type="scientific">Heligmosomoides polygyrus</name>
    <name type="common">Parasitic roundworm</name>
    <dbReference type="NCBI Taxonomy" id="6339"/>
    <lineage>
        <taxon>Eukaryota</taxon>
        <taxon>Metazoa</taxon>
        <taxon>Ecdysozoa</taxon>
        <taxon>Nematoda</taxon>
        <taxon>Chromadorea</taxon>
        <taxon>Rhabditida</taxon>
        <taxon>Rhabditina</taxon>
        <taxon>Rhabditomorpha</taxon>
        <taxon>Strongyloidea</taxon>
        <taxon>Heligmosomidae</taxon>
        <taxon>Heligmosomoides</taxon>
    </lineage>
</organism>
<accession>A0A183F7L0</accession>
<reference evidence="2 3" key="1">
    <citation type="submission" date="2018-11" db="EMBL/GenBank/DDBJ databases">
        <authorList>
            <consortium name="Pathogen Informatics"/>
        </authorList>
    </citation>
    <scope>NUCLEOTIDE SEQUENCE [LARGE SCALE GENOMIC DNA]</scope>
</reference>
<sequence length="209" mass="23061">MSALNAEPHGFVWSRHHSMRSSTQTHNYEADTLCLLPPSTRILSALLCVLLMCSLMAAIFNSLHGNNQGSASFCKRLEEPFRPKFLAPSRLSACLALAHRARCCSITKLRTITSSKLLYLCSLLCSNLALPSLGPGARFINHLPAGNGEKYRQSPDSEIHYHRVWRYFSPLPASKRLMNLTSVEGFCGMEPSRPLQSPLRSTSASSPDG</sequence>
<name>A0A183F7L0_HELPZ</name>
<gene>
    <name evidence="2" type="ORF">HPBE_LOCUS2153</name>
</gene>
<keyword evidence="3" id="KW-1185">Reference proteome</keyword>
<keyword evidence="1" id="KW-0472">Membrane</keyword>
<evidence type="ECO:0000256" key="1">
    <source>
        <dbReference type="SAM" id="Phobius"/>
    </source>
</evidence>
<evidence type="ECO:0000313" key="4">
    <source>
        <dbReference type="WBParaSite" id="HPBE_0000215201-mRNA-1"/>
    </source>
</evidence>
<proteinExistence type="predicted"/>
<dbReference type="AlphaFoldDB" id="A0A183F7L0"/>
<protein>
    <submittedName>
        <fullName evidence="2 4">Uncharacterized protein</fullName>
    </submittedName>
</protein>
<dbReference type="Proteomes" id="UP000050761">
    <property type="component" value="Unassembled WGS sequence"/>
</dbReference>
<dbReference type="OrthoDB" id="5856120at2759"/>
<dbReference type="EMBL" id="UZAH01002937">
    <property type="protein sequence ID" value="VDO23386.1"/>
    <property type="molecule type" value="Genomic_DNA"/>
</dbReference>
<keyword evidence="1" id="KW-0812">Transmembrane</keyword>